<keyword evidence="8" id="KW-0808">Transferase</keyword>
<name>A0A4R6RN57_9HYPH</name>
<proteinExistence type="inferred from homology"/>
<dbReference type="GO" id="GO:0008915">
    <property type="term" value="F:lipid-A-disaccharide synthase activity"/>
    <property type="evidence" value="ECO:0007669"/>
    <property type="project" value="UniProtKB-UniRule"/>
</dbReference>
<evidence type="ECO:0000256" key="7">
    <source>
        <dbReference type="ARBA" id="ARBA00022676"/>
    </source>
</evidence>
<comment type="catalytic activity">
    <reaction evidence="10">
        <text>a lipid X + a UDP-2-N,3-O-bis[(3R)-3-hydroxyacyl]-alpha-D-glucosamine = a lipid A disaccharide + UDP + H(+)</text>
        <dbReference type="Rhea" id="RHEA:67828"/>
        <dbReference type="ChEBI" id="CHEBI:15378"/>
        <dbReference type="ChEBI" id="CHEBI:58223"/>
        <dbReference type="ChEBI" id="CHEBI:137748"/>
        <dbReference type="ChEBI" id="CHEBI:176338"/>
        <dbReference type="ChEBI" id="CHEBI:176343"/>
        <dbReference type="EC" id="2.4.1.182"/>
    </reaction>
</comment>
<evidence type="ECO:0000256" key="5">
    <source>
        <dbReference type="ARBA" id="ARBA00022516"/>
    </source>
</evidence>
<dbReference type="InterPro" id="IPR003835">
    <property type="entry name" value="Glyco_trans_19"/>
</dbReference>
<evidence type="ECO:0000256" key="6">
    <source>
        <dbReference type="ARBA" id="ARBA00022556"/>
    </source>
</evidence>
<evidence type="ECO:0000256" key="11">
    <source>
        <dbReference type="NCBIfam" id="TIGR00215"/>
    </source>
</evidence>
<reference evidence="12 13" key="1">
    <citation type="submission" date="2019-03" db="EMBL/GenBank/DDBJ databases">
        <title>Genomic Encyclopedia of Type Strains, Phase IV (KMG-IV): sequencing the most valuable type-strain genomes for metagenomic binning, comparative biology and taxonomic classification.</title>
        <authorList>
            <person name="Goeker M."/>
        </authorList>
    </citation>
    <scope>NUCLEOTIDE SEQUENCE [LARGE SCALE GENOMIC DNA]</scope>
    <source>
        <strain evidence="12 13">DSM 102969</strain>
    </source>
</reference>
<dbReference type="NCBIfam" id="TIGR00215">
    <property type="entry name" value="lpxB"/>
    <property type="match status" value="1"/>
</dbReference>
<dbReference type="GO" id="GO:0005543">
    <property type="term" value="F:phospholipid binding"/>
    <property type="evidence" value="ECO:0007669"/>
    <property type="project" value="TreeGrafter"/>
</dbReference>
<dbReference type="PANTHER" id="PTHR30372">
    <property type="entry name" value="LIPID-A-DISACCHARIDE SYNTHASE"/>
    <property type="match status" value="1"/>
</dbReference>
<keyword evidence="5" id="KW-0444">Lipid biosynthesis</keyword>
<dbReference type="GO" id="GO:0009245">
    <property type="term" value="P:lipid A biosynthetic process"/>
    <property type="evidence" value="ECO:0007669"/>
    <property type="project" value="UniProtKB-UniRule"/>
</dbReference>
<evidence type="ECO:0000256" key="9">
    <source>
        <dbReference type="ARBA" id="ARBA00023098"/>
    </source>
</evidence>
<accession>A0A4R6RN57</accession>
<evidence type="ECO:0000256" key="8">
    <source>
        <dbReference type="ARBA" id="ARBA00022679"/>
    </source>
</evidence>
<dbReference type="GO" id="GO:0016020">
    <property type="term" value="C:membrane"/>
    <property type="evidence" value="ECO:0007669"/>
    <property type="project" value="GOC"/>
</dbReference>
<comment type="similarity">
    <text evidence="2">Belongs to the LpxB family.</text>
</comment>
<keyword evidence="9" id="KW-0443">Lipid metabolism</keyword>
<evidence type="ECO:0000256" key="4">
    <source>
        <dbReference type="ARBA" id="ARBA00020902"/>
    </source>
</evidence>
<dbReference type="RefSeq" id="WP_126535394.1">
    <property type="nucleotide sequence ID" value="NZ_BSPM01000008.1"/>
</dbReference>
<protein>
    <recommendedName>
        <fullName evidence="4 11">Lipid-A-disaccharide synthase</fullName>
        <ecNumber evidence="3 11">2.4.1.182</ecNumber>
    </recommendedName>
</protein>
<dbReference type="Pfam" id="PF02684">
    <property type="entry name" value="LpxB"/>
    <property type="match status" value="1"/>
</dbReference>
<keyword evidence="7" id="KW-0328">Glycosyltransferase</keyword>
<organism evidence="12 13">
    <name type="scientific">Oharaeibacter diazotrophicus</name>
    <dbReference type="NCBI Taxonomy" id="1920512"/>
    <lineage>
        <taxon>Bacteria</taxon>
        <taxon>Pseudomonadati</taxon>
        <taxon>Pseudomonadota</taxon>
        <taxon>Alphaproteobacteria</taxon>
        <taxon>Hyphomicrobiales</taxon>
        <taxon>Pleomorphomonadaceae</taxon>
        <taxon>Oharaeibacter</taxon>
    </lineage>
</organism>
<dbReference type="OrthoDB" id="9801642at2"/>
<dbReference type="EMBL" id="SNXY01000006">
    <property type="protein sequence ID" value="TDP87487.1"/>
    <property type="molecule type" value="Genomic_DNA"/>
</dbReference>
<comment type="caution">
    <text evidence="12">The sequence shown here is derived from an EMBL/GenBank/DDBJ whole genome shotgun (WGS) entry which is preliminary data.</text>
</comment>
<evidence type="ECO:0000256" key="2">
    <source>
        <dbReference type="ARBA" id="ARBA00007868"/>
    </source>
</evidence>
<dbReference type="EC" id="2.4.1.182" evidence="3 11"/>
<comment type="function">
    <text evidence="1">Condensation of UDP-2,3-diacylglucosamine and 2,3-diacylglucosamine-1-phosphate to form lipid A disaccharide, a precursor of lipid A, a phosphorylated glycolipid that anchors the lipopolysaccharide to the outer membrane of the cell.</text>
</comment>
<evidence type="ECO:0000256" key="10">
    <source>
        <dbReference type="ARBA" id="ARBA00048975"/>
    </source>
</evidence>
<dbReference type="AlphaFoldDB" id="A0A4R6RN57"/>
<evidence type="ECO:0000313" key="13">
    <source>
        <dbReference type="Proteomes" id="UP000294547"/>
    </source>
</evidence>
<gene>
    <name evidence="12" type="ORF">EDD54_1382</name>
</gene>
<keyword evidence="13" id="KW-1185">Reference proteome</keyword>
<dbReference type="PANTHER" id="PTHR30372:SF4">
    <property type="entry name" value="LIPID-A-DISACCHARIDE SYNTHASE, MITOCHONDRIAL-RELATED"/>
    <property type="match status" value="1"/>
</dbReference>
<evidence type="ECO:0000256" key="1">
    <source>
        <dbReference type="ARBA" id="ARBA00002056"/>
    </source>
</evidence>
<evidence type="ECO:0000256" key="3">
    <source>
        <dbReference type="ARBA" id="ARBA00012687"/>
    </source>
</evidence>
<sequence>MSRADGVLEVFLVVGEESGDQLGARLMEALIRHTGGRVRFTGVGGARMTTYGLSSLFPLHDIAVMGIGPVLARLGTILRRIRETIDAAVAAEPDVVVIVDSPDFTHRVAKGIRKKRPGIPIVDYVSPTVWAWRPGRAKRMAAYVDHLLALFPFEPAVHAKLGGPPTTYVGHPLTDAPELLLPAAGERPPVDAAARPSLLVLPGSRGGEIDRMLGVFGETVARLAAAGLVFDVTIPAVPRLADRIRRESAGWAVPPTVVTGEAEKFAAFRRAHVALATSGTVTLELALAGVPMVVAYRRDPLFRIVTEIVRRIPGQVQVGSMVLANIVLGRKIVPDHLDPDVSAEILAADLAPLFTDGPERRAQEDAFAELWDVMAPPDQPRAADVAAEIVLRTAAGQLPAPAAR</sequence>
<dbReference type="SUPFAM" id="SSF53756">
    <property type="entry name" value="UDP-Glycosyltransferase/glycogen phosphorylase"/>
    <property type="match status" value="1"/>
</dbReference>
<evidence type="ECO:0000313" key="12">
    <source>
        <dbReference type="EMBL" id="TDP87487.1"/>
    </source>
</evidence>
<dbReference type="Proteomes" id="UP000294547">
    <property type="component" value="Unassembled WGS sequence"/>
</dbReference>
<keyword evidence="6" id="KW-0441">Lipid A biosynthesis</keyword>